<feature type="domain" description="RNB" evidence="2">
    <location>
        <begin position="268"/>
        <end position="558"/>
    </location>
</feature>
<name>A0AAE4FQD2_9CYAN</name>
<dbReference type="GO" id="GO:0003723">
    <property type="term" value="F:RNA binding"/>
    <property type="evidence" value="ECO:0007669"/>
    <property type="project" value="InterPro"/>
</dbReference>
<dbReference type="RefSeq" id="WP_322877055.1">
    <property type="nucleotide sequence ID" value="NZ_JAVMIP010000002.1"/>
</dbReference>
<dbReference type="PANTHER" id="PTHR23355:SF42">
    <property type="entry name" value="RIBONUCLEASE II, CHLOROPLASTIC_MITOCHONDRIAL"/>
    <property type="match status" value="1"/>
</dbReference>
<dbReference type="Proteomes" id="UP001268256">
    <property type="component" value="Unassembled WGS sequence"/>
</dbReference>
<protein>
    <submittedName>
        <fullName evidence="3">Ribonuclease R</fullName>
    </submittedName>
</protein>
<dbReference type="InterPro" id="IPR012340">
    <property type="entry name" value="NA-bd_OB-fold"/>
</dbReference>
<reference evidence="4" key="1">
    <citation type="submission" date="2023-07" db="EMBL/GenBank/DDBJ databases">
        <authorList>
            <person name="Luz R."/>
            <person name="Cordeiro R."/>
            <person name="Fonseca A."/>
            <person name="Goncalves V."/>
        </authorList>
    </citation>
    <scope>NUCLEOTIDE SEQUENCE [LARGE SCALE GENOMIC DNA]</scope>
    <source>
        <strain evidence="4">BACA0444</strain>
    </source>
</reference>
<accession>A0AAE4FQD2</accession>
<dbReference type="InterPro" id="IPR056403">
    <property type="entry name" value="RNase_II_barrel"/>
</dbReference>
<dbReference type="GO" id="GO:0000175">
    <property type="term" value="F:3'-5'-RNA exonuclease activity"/>
    <property type="evidence" value="ECO:0007669"/>
    <property type="project" value="TreeGrafter"/>
</dbReference>
<evidence type="ECO:0000313" key="4">
    <source>
        <dbReference type="Proteomes" id="UP001268256"/>
    </source>
</evidence>
<dbReference type="InterPro" id="IPR050180">
    <property type="entry name" value="RNR_Ribonuclease"/>
</dbReference>
<dbReference type="AlphaFoldDB" id="A0AAE4FQD2"/>
<keyword evidence="4" id="KW-1185">Reference proteome</keyword>
<dbReference type="GO" id="GO:0006402">
    <property type="term" value="P:mRNA catabolic process"/>
    <property type="evidence" value="ECO:0007669"/>
    <property type="project" value="TreeGrafter"/>
</dbReference>
<dbReference type="Pfam" id="PF23163">
    <property type="entry name" value="CSD_RNase_II"/>
    <property type="match status" value="1"/>
</dbReference>
<feature type="region of interest" description="Disordered" evidence="1">
    <location>
        <begin position="481"/>
        <end position="500"/>
    </location>
</feature>
<organism evidence="3 4">
    <name type="scientific">Pseudocalidococcus azoricus BACA0444</name>
    <dbReference type="NCBI Taxonomy" id="2918990"/>
    <lineage>
        <taxon>Bacteria</taxon>
        <taxon>Bacillati</taxon>
        <taxon>Cyanobacteriota</taxon>
        <taxon>Cyanophyceae</taxon>
        <taxon>Acaryochloridales</taxon>
        <taxon>Thermosynechococcaceae</taxon>
        <taxon>Pseudocalidococcus</taxon>
        <taxon>Pseudocalidococcus azoricus</taxon>
    </lineage>
</organism>
<sequence length="670" mass="75952">MEKGTLVEFRVNNQRRLGVVERPEGKKHWIVIDSNHQAHTLHPRQITYTVTGERYQAQEIPQFQKAVEPFLDPESLEVAWEILLEENRSVSPESLALLLFSGQTPPQCYAAYYLLSEDKIYFKQKAELYEARPTSQVAEIKHQLEKELQRQQAKAQFFAKLNQALAQETITWELAERHKFEPLERFAALGDLATQSQINAASELLTQLKRPTTALAAFQLLVDLSLWKHHENLALHRSQIPTAFKPEVVDMARHCISNPPPDLDAPIRQDLTHLKVYTIDDESTQEIDDGISLETLPDGQERLWIHIADPSRWLLLGDGLELEARRRATTVYLPTGMIPMFPPELATGPMSLIAGQTCCALSFGVTLQPDGSIADYQICPSLIKPTYRLTYEDVDMMLELAVQNEPELLGIGAWMQKRLTWRQQQGAIQINMPEPEIKVVDDEVDIHPLADSGARQLVAEMMILTGEVAARFGESENIPLPFRSQTQPELPPEEELQQLPPGPVRQCAIRRCMPKSEMSPTPNRHASLGLNAYCQVTSPIRRYSDLIAHMQIKAHLRGEAVPFAAPDLGELLLGVVSAVQETILVERQTTRYWSLEYLRRHSSQVWQALMLRWLREDDLLGLVLLEDLGIELAVRFHRVVGLGESLNLRVSRVDPRADQISLEEVILAQA</sequence>
<dbReference type="PANTHER" id="PTHR23355">
    <property type="entry name" value="RIBONUCLEASE"/>
    <property type="match status" value="1"/>
</dbReference>
<evidence type="ECO:0000256" key="1">
    <source>
        <dbReference type="SAM" id="MobiDB-lite"/>
    </source>
</evidence>
<dbReference type="Pfam" id="PF23161">
    <property type="entry name" value="HTH_RNase_II"/>
    <property type="match status" value="1"/>
</dbReference>
<dbReference type="Pfam" id="PF00773">
    <property type="entry name" value="RNB"/>
    <property type="match status" value="1"/>
</dbReference>
<dbReference type="GO" id="GO:0000932">
    <property type="term" value="C:P-body"/>
    <property type="evidence" value="ECO:0007669"/>
    <property type="project" value="TreeGrafter"/>
</dbReference>
<dbReference type="InterPro" id="IPR056404">
    <property type="entry name" value="HTH_RNase_II"/>
</dbReference>
<comment type="caution">
    <text evidence="3">The sequence shown here is derived from an EMBL/GenBank/DDBJ whole genome shotgun (WGS) entry which is preliminary data.</text>
</comment>
<dbReference type="EMBL" id="JAVMIP010000002">
    <property type="protein sequence ID" value="MDS3859749.1"/>
    <property type="molecule type" value="Genomic_DNA"/>
</dbReference>
<gene>
    <name evidence="3" type="ORF">RIF25_02895</name>
</gene>
<dbReference type="SUPFAM" id="SSF50249">
    <property type="entry name" value="Nucleic acid-binding proteins"/>
    <property type="match status" value="1"/>
</dbReference>
<proteinExistence type="predicted"/>
<dbReference type="InterPro" id="IPR057324">
    <property type="entry name" value="WH_RNase_II"/>
</dbReference>
<evidence type="ECO:0000313" key="3">
    <source>
        <dbReference type="EMBL" id="MDS3859749.1"/>
    </source>
</evidence>
<dbReference type="SMART" id="SM00955">
    <property type="entry name" value="RNB"/>
    <property type="match status" value="1"/>
</dbReference>
<evidence type="ECO:0000259" key="2">
    <source>
        <dbReference type="SMART" id="SM00955"/>
    </source>
</evidence>
<dbReference type="InterPro" id="IPR001900">
    <property type="entry name" value="RNase_II/R"/>
</dbReference>
<dbReference type="Pfam" id="PF25255">
    <property type="entry name" value="WHD_RNase_II"/>
    <property type="match status" value="1"/>
</dbReference>